<dbReference type="Proteomes" id="UP000234681">
    <property type="component" value="Chromosome 5"/>
</dbReference>
<evidence type="ECO:0000256" key="2">
    <source>
        <dbReference type="ARBA" id="ARBA00022525"/>
    </source>
</evidence>
<keyword evidence="3" id="KW-0732">Signal</keyword>
<dbReference type="PANTHER" id="PTHR13723">
    <property type="entry name" value="ADAMTS A DISINTEGRIN AND METALLOPROTEASE WITH THROMBOSPONDIN MOTIFS PROTEASE"/>
    <property type="match status" value="1"/>
</dbReference>
<dbReference type="FunFam" id="2.20.100.10:FF:000009">
    <property type="entry name" value="ADAMTS-like protein 3 isoform A"/>
    <property type="match status" value="1"/>
</dbReference>
<proteinExistence type="predicted"/>
<dbReference type="InterPro" id="IPR050439">
    <property type="entry name" value="ADAMTS_ADAMTS-like"/>
</dbReference>
<sequence length="213" mass="23806">MVTSWSACTRSCGGGVQTRRVTCQKLKASGISTPVSNDMCTQLSKRPVDTQACNQQLCVEWAFSSWGQCNGPCIGPRLAVQHRQVFCQTRDGITLPSEQCSALPRPVSTQNCWSEACSVHWRVSLWTLCTATCGNYGFQSRRVECVHVRTNKAVPEHLCSWGPRPANWQRCNITPCENTECRDTTRYCEKVRQLKLCQLGQFRSRCCGTCGKA</sequence>
<dbReference type="FunFam" id="2.20.100.10:FF:000041">
    <property type="entry name" value="ADAMTS like 1"/>
    <property type="match status" value="1"/>
</dbReference>
<evidence type="ECO:0000313" key="7">
    <source>
        <dbReference type="EMBL" id="EDM10445.1"/>
    </source>
</evidence>
<name>A6J862_RAT</name>
<protein>
    <submittedName>
        <fullName evidence="7">RCG55216</fullName>
    </submittedName>
</protein>
<evidence type="ECO:0000259" key="6">
    <source>
        <dbReference type="PROSITE" id="PS50900"/>
    </source>
</evidence>
<evidence type="ECO:0000256" key="4">
    <source>
        <dbReference type="ARBA" id="ARBA00022737"/>
    </source>
</evidence>
<reference evidence="7 8" key="1">
    <citation type="submission" date="2005-09" db="EMBL/GenBank/DDBJ databases">
        <authorList>
            <person name="Mural R.J."/>
            <person name="Li P.W."/>
            <person name="Adams M.D."/>
            <person name="Amanatides P.G."/>
            <person name="Baden-Tillson H."/>
            <person name="Barnstead M."/>
            <person name="Chin S.H."/>
            <person name="Dew I."/>
            <person name="Evans C.A."/>
            <person name="Ferriera S."/>
            <person name="Flanigan M."/>
            <person name="Fosler C."/>
            <person name="Glodek A."/>
            <person name="Gu Z."/>
            <person name="Holt R.A."/>
            <person name="Jennings D."/>
            <person name="Kraft C.L."/>
            <person name="Lu F."/>
            <person name="Nguyen T."/>
            <person name="Nusskern D.R."/>
            <person name="Pfannkoch C.M."/>
            <person name="Sitter C."/>
            <person name="Sutton G.G."/>
            <person name="Venter J.C."/>
            <person name="Wang Z."/>
            <person name="Woodage T."/>
            <person name="Zheng X.H."/>
            <person name="Zhong F."/>
        </authorList>
    </citation>
    <scope>NUCLEOTIDE SEQUENCE [LARGE SCALE GENOMIC DNA]</scope>
    <source>
        <strain>BN</strain>
        <strain evidence="8">Sprague-Dawley</strain>
    </source>
</reference>
<dbReference type="InterPro" id="IPR000884">
    <property type="entry name" value="TSP1_rpt"/>
</dbReference>
<keyword evidence="5" id="KW-1015">Disulfide bond</keyword>
<evidence type="ECO:0000313" key="8">
    <source>
        <dbReference type="Proteomes" id="UP000234681"/>
    </source>
</evidence>
<keyword evidence="2" id="KW-0964">Secreted</keyword>
<keyword evidence="4" id="KW-0677">Repeat</keyword>
<dbReference type="Gene3D" id="2.20.100.10">
    <property type="entry name" value="Thrombospondin type-1 (TSP1) repeat"/>
    <property type="match status" value="2"/>
</dbReference>
<dbReference type="InterPro" id="IPR036383">
    <property type="entry name" value="TSP1_rpt_sf"/>
</dbReference>
<dbReference type="GO" id="GO:0005576">
    <property type="term" value="C:extracellular region"/>
    <property type="evidence" value="ECO:0007669"/>
    <property type="project" value="UniProtKB-SubCell"/>
</dbReference>
<dbReference type="AlphaFoldDB" id="A6J862"/>
<dbReference type="SMART" id="SM00209">
    <property type="entry name" value="TSP1"/>
    <property type="match status" value="3"/>
</dbReference>
<dbReference type="SUPFAM" id="SSF82895">
    <property type="entry name" value="TSP-1 type 1 repeat"/>
    <property type="match status" value="3"/>
</dbReference>
<dbReference type="PANTHER" id="PTHR13723:SF305">
    <property type="entry name" value="PROTEIN MADD-4"/>
    <property type="match status" value="1"/>
</dbReference>
<evidence type="ECO:0000256" key="3">
    <source>
        <dbReference type="ARBA" id="ARBA00022729"/>
    </source>
</evidence>
<evidence type="ECO:0000256" key="1">
    <source>
        <dbReference type="ARBA" id="ARBA00004613"/>
    </source>
</evidence>
<comment type="subcellular location">
    <subcellularLocation>
        <location evidence="1">Secreted</location>
    </subcellularLocation>
</comment>
<dbReference type="PROSITE" id="PS50900">
    <property type="entry name" value="PLAC"/>
    <property type="match status" value="1"/>
</dbReference>
<organism evidence="7 8">
    <name type="scientific">Rattus norvegicus</name>
    <name type="common">Rat</name>
    <dbReference type="NCBI Taxonomy" id="10116"/>
    <lineage>
        <taxon>Eukaryota</taxon>
        <taxon>Metazoa</taxon>
        <taxon>Chordata</taxon>
        <taxon>Craniata</taxon>
        <taxon>Vertebrata</taxon>
        <taxon>Euteleostomi</taxon>
        <taxon>Mammalia</taxon>
        <taxon>Eutheria</taxon>
        <taxon>Euarchontoglires</taxon>
        <taxon>Glires</taxon>
        <taxon>Rodentia</taxon>
        <taxon>Myomorpha</taxon>
        <taxon>Muroidea</taxon>
        <taxon>Muridae</taxon>
        <taxon>Murinae</taxon>
        <taxon>Rattus</taxon>
    </lineage>
</organism>
<dbReference type="EMBL" id="CH473978">
    <property type="protein sequence ID" value="EDM10445.1"/>
    <property type="molecule type" value="Genomic_DNA"/>
</dbReference>
<dbReference type="Pfam" id="PF08686">
    <property type="entry name" value="PLAC"/>
    <property type="match status" value="1"/>
</dbReference>
<dbReference type="InterPro" id="IPR010909">
    <property type="entry name" value="PLAC"/>
</dbReference>
<feature type="domain" description="PLAC" evidence="6">
    <location>
        <begin position="177"/>
        <end position="213"/>
    </location>
</feature>
<dbReference type="Pfam" id="PF19030">
    <property type="entry name" value="TSP1_ADAMTS"/>
    <property type="match status" value="3"/>
</dbReference>
<accession>A6J862</accession>
<dbReference type="PROSITE" id="PS50092">
    <property type="entry name" value="TSP1"/>
    <property type="match status" value="3"/>
</dbReference>
<evidence type="ECO:0000256" key="5">
    <source>
        <dbReference type="ARBA" id="ARBA00023157"/>
    </source>
</evidence>
<gene>
    <name evidence="7" type="ORF">rCG_55216</name>
</gene>